<name>A3K009_SAGS3</name>
<evidence type="ECO:0000313" key="1">
    <source>
        <dbReference type="EMBL" id="EBA09124.1"/>
    </source>
</evidence>
<dbReference type="EMBL" id="AAYA01000003">
    <property type="protein sequence ID" value="EBA09124.1"/>
    <property type="molecule type" value="Genomic_DNA"/>
</dbReference>
<protein>
    <submittedName>
        <fullName evidence="1">Uncharacterized protein</fullName>
    </submittedName>
</protein>
<dbReference type="Proteomes" id="UP000005713">
    <property type="component" value="Unassembled WGS sequence"/>
</dbReference>
<organism evidence="1 2">
    <name type="scientific">Sagittula stellata (strain ATCC 700073 / DSM 11524 / E-37)</name>
    <dbReference type="NCBI Taxonomy" id="388399"/>
    <lineage>
        <taxon>Bacteria</taxon>
        <taxon>Pseudomonadati</taxon>
        <taxon>Pseudomonadota</taxon>
        <taxon>Alphaproteobacteria</taxon>
        <taxon>Rhodobacterales</taxon>
        <taxon>Roseobacteraceae</taxon>
        <taxon>Sagittula</taxon>
    </lineage>
</organism>
<proteinExistence type="predicted"/>
<evidence type="ECO:0000313" key="2">
    <source>
        <dbReference type="Proteomes" id="UP000005713"/>
    </source>
</evidence>
<comment type="caution">
    <text evidence="1">The sequence shown here is derived from an EMBL/GenBank/DDBJ whole genome shotgun (WGS) entry which is preliminary data.</text>
</comment>
<dbReference type="RefSeq" id="WP_005856518.1">
    <property type="nucleotide sequence ID" value="NZ_AAYA01000003.1"/>
</dbReference>
<reference evidence="1 2" key="1">
    <citation type="submission" date="2006-06" db="EMBL/GenBank/DDBJ databases">
        <authorList>
            <person name="Moran M.A."/>
            <person name="Ferriera S."/>
            <person name="Johnson J."/>
            <person name="Kravitz S."/>
            <person name="Beeson K."/>
            <person name="Sutton G."/>
            <person name="Rogers Y.-H."/>
            <person name="Friedman R."/>
            <person name="Frazier M."/>
            <person name="Venter J.C."/>
        </authorList>
    </citation>
    <scope>NUCLEOTIDE SEQUENCE [LARGE SCALE GENOMIC DNA]</scope>
    <source>
        <strain evidence="1 2">E-37</strain>
    </source>
</reference>
<sequence>MDLALAGSHTSLFNLFAQGLHRFVHDVLDVLFQLRLVVRLMRDAAATILFLLQEAEPFIEIGFGL</sequence>
<gene>
    <name evidence="1" type="ORF">SSE37_22819</name>
</gene>
<keyword evidence="2" id="KW-1185">Reference proteome</keyword>
<dbReference type="AlphaFoldDB" id="A3K009"/>
<accession>A3K009</accession>